<keyword evidence="7" id="KW-0406">Ion transport</keyword>
<gene>
    <name evidence="11" type="ORF">DSPE1174_LOCUS31819</name>
</gene>
<feature type="transmembrane region" description="Helical" evidence="9">
    <location>
        <begin position="50"/>
        <end position="67"/>
    </location>
</feature>
<keyword evidence="3" id="KW-0050">Antiport</keyword>
<feature type="transmembrane region" description="Helical" evidence="9">
    <location>
        <begin position="348"/>
        <end position="367"/>
    </location>
</feature>
<feature type="transmembrane region" description="Helical" evidence="9">
    <location>
        <begin position="196"/>
        <end position="218"/>
    </location>
</feature>
<dbReference type="PANTHER" id="PTHR16254:SF14">
    <property type="entry name" value="TRANSMEMBRANE AND COILED-COIL DOMAIN-CONTAINING PROTEIN 3"/>
    <property type="match status" value="1"/>
</dbReference>
<evidence type="ECO:0000256" key="9">
    <source>
        <dbReference type="SAM" id="Phobius"/>
    </source>
</evidence>
<evidence type="ECO:0000256" key="2">
    <source>
        <dbReference type="ARBA" id="ARBA00022448"/>
    </source>
</evidence>
<feature type="transmembrane region" description="Helical" evidence="9">
    <location>
        <begin position="136"/>
        <end position="154"/>
    </location>
</feature>
<dbReference type="InterPro" id="IPR038770">
    <property type="entry name" value="Na+/solute_symporter_sf"/>
</dbReference>
<feature type="transmembrane region" description="Helical" evidence="9">
    <location>
        <begin position="408"/>
        <end position="426"/>
    </location>
</feature>
<evidence type="ECO:0000256" key="6">
    <source>
        <dbReference type="ARBA" id="ARBA00022989"/>
    </source>
</evidence>
<evidence type="ECO:0000256" key="5">
    <source>
        <dbReference type="ARBA" id="ARBA00022729"/>
    </source>
</evidence>
<comment type="subcellular location">
    <subcellularLocation>
        <location evidence="1">Membrane</location>
        <topology evidence="1">Multi-pass membrane protein</topology>
    </subcellularLocation>
</comment>
<accession>A0A7S2HHK2</accession>
<protein>
    <recommendedName>
        <fullName evidence="10">Cation/H+ exchanger transmembrane domain-containing protein</fullName>
    </recommendedName>
</protein>
<evidence type="ECO:0000256" key="3">
    <source>
        <dbReference type="ARBA" id="ARBA00022449"/>
    </source>
</evidence>
<sequence>MGHAWSHRLTHLANLSDTWSTTAMSSQLRAAQEAADPAVLHLDVQLLQDMVVLCLATAVGGLFAALLDLPHTLGYILGGMLVGPSCLGLVQRVVQSETLAQFGSIFMLFGHGLIYSQHYRNEGNAVHSVYNDTVTGGFLFVVFVFVITLGLLIMNDIVSTWMEGTLLALALALSSTSIVMDTLVHCRLDDSLYGTVVIEIMAVQDLFMAPLLAIPTAISHIVWRYSGLRLFAIMTGYTVLIVTLVILARHTVPRFMQLLSNPDRALAPQLFTLAVVTYCLGMSLLSEWLELSHEAGALFAGLVLMDTPHVQRAAQAVEPLTSLFGGMYLASLGMIISPQFLLGHLGAIMSYVFVIYFLKVFVVTFVMRSFGFALAASLAAGVLLAQVSEVSLFLVARAQQLGLVSRHVYLLMLATTVTLLAVAPLASNMVKRVDKLDFSTLEYTPPHRTGIFATMARHIKCRFNNCPPSRAIRRVCLRLGSCLWRGTSLGSPSSATKRSDAQRV</sequence>
<evidence type="ECO:0000313" key="11">
    <source>
        <dbReference type="EMBL" id="CAD9490710.1"/>
    </source>
</evidence>
<dbReference type="AlphaFoldDB" id="A0A7S2HHK2"/>
<feature type="transmembrane region" description="Helical" evidence="9">
    <location>
        <begin position="374"/>
        <end position="396"/>
    </location>
</feature>
<evidence type="ECO:0000256" key="4">
    <source>
        <dbReference type="ARBA" id="ARBA00022692"/>
    </source>
</evidence>
<dbReference type="GO" id="GO:0015386">
    <property type="term" value="F:potassium:proton antiporter activity"/>
    <property type="evidence" value="ECO:0007669"/>
    <property type="project" value="InterPro"/>
</dbReference>
<keyword evidence="5" id="KW-0732">Signal</keyword>
<evidence type="ECO:0000256" key="8">
    <source>
        <dbReference type="ARBA" id="ARBA00023136"/>
    </source>
</evidence>
<dbReference type="PANTHER" id="PTHR16254">
    <property type="entry name" value="POTASSIUM/PROTON ANTIPORTER-RELATED"/>
    <property type="match status" value="1"/>
</dbReference>
<feature type="transmembrane region" description="Helical" evidence="9">
    <location>
        <begin position="270"/>
        <end position="289"/>
    </location>
</feature>
<keyword evidence="2" id="KW-0813">Transport</keyword>
<keyword evidence="6 9" id="KW-1133">Transmembrane helix</keyword>
<reference evidence="11" key="1">
    <citation type="submission" date="2021-01" db="EMBL/GenBank/DDBJ databases">
        <authorList>
            <person name="Corre E."/>
            <person name="Pelletier E."/>
            <person name="Niang G."/>
            <person name="Scheremetjew M."/>
            <person name="Finn R."/>
            <person name="Kale V."/>
            <person name="Holt S."/>
            <person name="Cochrane G."/>
            <person name="Meng A."/>
            <person name="Brown T."/>
            <person name="Cohen L."/>
        </authorList>
    </citation>
    <scope>NUCLEOTIDE SEQUENCE</scope>
    <source>
        <strain evidence="11">CCMP1381</strain>
    </source>
</reference>
<proteinExistence type="predicted"/>
<evidence type="ECO:0000256" key="7">
    <source>
        <dbReference type="ARBA" id="ARBA00023065"/>
    </source>
</evidence>
<feature type="transmembrane region" description="Helical" evidence="9">
    <location>
        <begin position="99"/>
        <end position="116"/>
    </location>
</feature>
<dbReference type="EMBL" id="HBGS01061042">
    <property type="protein sequence ID" value="CAD9490710.1"/>
    <property type="molecule type" value="Transcribed_RNA"/>
</dbReference>
<name>A0A7S2HHK2_9STRA</name>
<dbReference type="InterPro" id="IPR045158">
    <property type="entry name" value="KEA4/5/6-like"/>
</dbReference>
<feature type="transmembrane region" description="Helical" evidence="9">
    <location>
        <begin position="73"/>
        <end position="90"/>
    </location>
</feature>
<keyword evidence="4 9" id="KW-0812">Transmembrane</keyword>
<feature type="transmembrane region" description="Helical" evidence="9">
    <location>
        <begin position="230"/>
        <end position="250"/>
    </location>
</feature>
<dbReference type="Pfam" id="PF00999">
    <property type="entry name" value="Na_H_Exchanger"/>
    <property type="match status" value="1"/>
</dbReference>
<dbReference type="InterPro" id="IPR006153">
    <property type="entry name" value="Cation/H_exchanger_TM"/>
</dbReference>
<feature type="domain" description="Cation/H+ exchanger transmembrane" evidence="10">
    <location>
        <begin position="56"/>
        <end position="425"/>
    </location>
</feature>
<organism evidence="11">
    <name type="scientific">Octactis speculum</name>
    <dbReference type="NCBI Taxonomy" id="3111310"/>
    <lineage>
        <taxon>Eukaryota</taxon>
        <taxon>Sar</taxon>
        <taxon>Stramenopiles</taxon>
        <taxon>Ochrophyta</taxon>
        <taxon>Dictyochophyceae</taxon>
        <taxon>Dictyochales</taxon>
        <taxon>Dictyochaceae</taxon>
        <taxon>Octactis</taxon>
    </lineage>
</organism>
<keyword evidence="8 9" id="KW-0472">Membrane</keyword>
<evidence type="ECO:0000259" key="10">
    <source>
        <dbReference type="Pfam" id="PF00999"/>
    </source>
</evidence>
<dbReference type="GO" id="GO:0016020">
    <property type="term" value="C:membrane"/>
    <property type="evidence" value="ECO:0007669"/>
    <property type="project" value="UniProtKB-SubCell"/>
</dbReference>
<feature type="transmembrane region" description="Helical" evidence="9">
    <location>
        <begin position="320"/>
        <end position="342"/>
    </location>
</feature>
<dbReference type="Gene3D" id="1.20.1530.20">
    <property type="match status" value="1"/>
</dbReference>
<evidence type="ECO:0000256" key="1">
    <source>
        <dbReference type="ARBA" id="ARBA00004141"/>
    </source>
</evidence>